<organism evidence="1 2">
    <name type="scientific">Comamonas thiooxydans</name>
    <dbReference type="NCBI Taxonomy" id="363952"/>
    <lineage>
        <taxon>Bacteria</taxon>
        <taxon>Pseudomonadati</taxon>
        <taxon>Pseudomonadota</taxon>
        <taxon>Betaproteobacteria</taxon>
        <taxon>Burkholderiales</taxon>
        <taxon>Comamonadaceae</taxon>
        <taxon>Comamonas</taxon>
    </lineage>
</organism>
<dbReference type="EMBL" id="AWTN01000083">
    <property type="protein sequence ID" value="KGG93755.1"/>
    <property type="molecule type" value="Genomic_DNA"/>
</dbReference>
<accession>A0A0E3C4V6</accession>
<proteinExistence type="predicted"/>
<gene>
    <name evidence="1" type="ORF">P245_08090</name>
</gene>
<name>A0A0E3C4V6_9BURK</name>
<dbReference type="Proteomes" id="UP000029567">
    <property type="component" value="Unassembled WGS sequence"/>
</dbReference>
<evidence type="ECO:0000313" key="2">
    <source>
        <dbReference type="Proteomes" id="UP000029567"/>
    </source>
</evidence>
<dbReference type="AlphaFoldDB" id="A0A0E3C4V6"/>
<reference evidence="1 2" key="1">
    <citation type="submission" date="2013-09" db="EMBL/GenBank/DDBJ databases">
        <title>High correlation between genotypes and phenotypes of environmental bacteria Comamonas testosteroni strains.</title>
        <authorList>
            <person name="Liu L."/>
            <person name="Zhu W."/>
            <person name="Xia X."/>
            <person name="Xu B."/>
            <person name="Luo M."/>
            <person name="Wang G."/>
        </authorList>
    </citation>
    <scope>NUCLEOTIDE SEQUENCE [LARGE SCALE GENOMIC DNA]</scope>
    <source>
        <strain evidence="1 2">JL14</strain>
    </source>
</reference>
<sequence length="77" mass="8320">MATARAMTVLSTQAPILGKRILLRRRSADLASLCSVYGEPVVWRAALAPEPEKPWRRRCNTAAAGDCDALYSEAACA</sequence>
<evidence type="ECO:0000313" key="1">
    <source>
        <dbReference type="EMBL" id="KGG93755.1"/>
    </source>
</evidence>
<comment type="caution">
    <text evidence="1">The sequence shown here is derived from an EMBL/GenBank/DDBJ whole genome shotgun (WGS) entry which is preliminary data.</text>
</comment>
<protein>
    <submittedName>
        <fullName evidence="1">Uncharacterized protein</fullName>
    </submittedName>
</protein>